<dbReference type="Gene3D" id="2.10.109.10">
    <property type="entry name" value="Umud Fragment, subunit A"/>
    <property type="match status" value="1"/>
</dbReference>
<dbReference type="SUPFAM" id="SSF47413">
    <property type="entry name" value="lambda repressor-like DNA-binding domains"/>
    <property type="match status" value="1"/>
</dbReference>
<dbReference type="CDD" id="cd00093">
    <property type="entry name" value="HTH_XRE"/>
    <property type="match status" value="1"/>
</dbReference>
<dbReference type="CDD" id="cd06529">
    <property type="entry name" value="S24_LexA-like"/>
    <property type="match status" value="1"/>
</dbReference>
<dbReference type="InterPro" id="IPR001387">
    <property type="entry name" value="Cro/C1-type_HTH"/>
</dbReference>
<keyword evidence="1" id="KW-0805">Transcription regulation</keyword>
<dbReference type="Pfam" id="PF00717">
    <property type="entry name" value="Peptidase_S24"/>
    <property type="match status" value="1"/>
</dbReference>
<dbReference type="InterPro" id="IPR036286">
    <property type="entry name" value="LexA/Signal_pep-like_sf"/>
</dbReference>
<keyword evidence="2" id="KW-0238">DNA-binding</keyword>
<dbReference type="EMBL" id="JAAQTL010000001">
    <property type="protein sequence ID" value="NID15414.1"/>
    <property type="molecule type" value="Genomic_DNA"/>
</dbReference>
<dbReference type="InterPro" id="IPR039418">
    <property type="entry name" value="LexA-like"/>
</dbReference>
<dbReference type="InterPro" id="IPR010982">
    <property type="entry name" value="Lambda_DNA-bd_dom_sf"/>
</dbReference>
<accession>A0A7X5QU28</accession>
<protein>
    <submittedName>
        <fullName evidence="5">Helix-turn-helix transcriptional regulator</fullName>
    </submittedName>
</protein>
<proteinExistence type="predicted"/>
<keyword evidence="3" id="KW-0804">Transcription</keyword>
<reference evidence="5 6" key="1">
    <citation type="journal article" date="2006" name="Int. J. Syst. Evol. Microbiol.">
        <title>Dyella yeojuensis sp. nov., isolated from greenhouse soil in Korea.</title>
        <authorList>
            <person name="Kim B.Y."/>
            <person name="Weon H.Y."/>
            <person name="Lee K.H."/>
            <person name="Seok S.J."/>
            <person name="Kwon S.W."/>
            <person name="Go S.J."/>
            <person name="Stackebrandt E."/>
        </authorList>
    </citation>
    <scope>NUCLEOTIDE SEQUENCE [LARGE SCALE GENOMIC DNA]</scope>
    <source>
        <strain evidence="5 6">DSM 17673</strain>
    </source>
</reference>
<feature type="domain" description="Peptidase S24/S26A/S26B/S26C" evidence="4">
    <location>
        <begin position="89"/>
        <end position="209"/>
    </location>
</feature>
<evidence type="ECO:0000259" key="4">
    <source>
        <dbReference type="Pfam" id="PF00717"/>
    </source>
</evidence>
<evidence type="ECO:0000313" key="5">
    <source>
        <dbReference type="EMBL" id="NID15414.1"/>
    </source>
</evidence>
<name>A0A7X5QU28_9GAMM</name>
<organism evidence="5 6">
    <name type="scientific">Luteibacter yeojuensis</name>
    <dbReference type="NCBI Taxonomy" id="345309"/>
    <lineage>
        <taxon>Bacteria</taxon>
        <taxon>Pseudomonadati</taxon>
        <taxon>Pseudomonadota</taxon>
        <taxon>Gammaproteobacteria</taxon>
        <taxon>Lysobacterales</taxon>
        <taxon>Rhodanobacteraceae</taxon>
        <taxon>Luteibacter</taxon>
    </lineage>
</organism>
<evidence type="ECO:0000256" key="1">
    <source>
        <dbReference type="ARBA" id="ARBA00023015"/>
    </source>
</evidence>
<dbReference type="PANTHER" id="PTHR40661">
    <property type="match status" value="1"/>
</dbReference>
<gene>
    <name evidence="5" type="ORF">HBF32_08055</name>
</gene>
<dbReference type="PANTHER" id="PTHR40661:SF3">
    <property type="entry name" value="FELS-1 PROPHAGE TRANSCRIPTIONAL REGULATOR"/>
    <property type="match status" value="1"/>
</dbReference>
<dbReference type="Proteomes" id="UP000518878">
    <property type="component" value="Unassembled WGS sequence"/>
</dbReference>
<dbReference type="SUPFAM" id="SSF51306">
    <property type="entry name" value="LexA/Signal peptidase"/>
    <property type="match status" value="1"/>
</dbReference>
<dbReference type="RefSeq" id="WP_166699161.1">
    <property type="nucleotide sequence ID" value="NZ_JAAQTL010000001.1"/>
</dbReference>
<comment type="caution">
    <text evidence="5">The sequence shown here is derived from an EMBL/GenBank/DDBJ whole genome shotgun (WGS) entry which is preliminary data.</text>
</comment>
<dbReference type="AlphaFoldDB" id="A0A7X5QU28"/>
<dbReference type="GO" id="GO:0003677">
    <property type="term" value="F:DNA binding"/>
    <property type="evidence" value="ECO:0007669"/>
    <property type="project" value="UniProtKB-KW"/>
</dbReference>
<evidence type="ECO:0000313" key="6">
    <source>
        <dbReference type="Proteomes" id="UP000518878"/>
    </source>
</evidence>
<keyword evidence="6" id="KW-1185">Reference proteome</keyword>
<evidence type="ECO:0000256" key="2">
    <source>
        <dbReference type="ARBA" id="ARBA00023125"/>
    </source>
</evidence>
<sequence length="217" mass="24368">MGTRLQEALELRQRTAPDVIAACRLSKGAVYNILNDLTKPEKVRAETVNKVAGYLNVSRDWLVWGKGSPEDVDAVAEEGWSDIVGVRQAAALGEGAVVDDYAETHKLKFRAESLRRKHLRADRLAVLYGKGDSMSPTIKNGDAILFDTSDIEPRDEKIYVISYEGVLMAKRLVDLGGRWFIASDNKDDPKWRKPVAVDETRQFAIHGRVRWIGSWED</sequence>
<dbReference type="InterPro" id="IPR015927">
    <property type="entry name" value="Peptidase_S24_S26A/B/C"/>
</dbReference>
<evidence type="ECO:0000256" key="3">
    <source>
        <dbReference type="ARBA" id="ARBA00023163"/>
    </source>
</evidence>